<dbReference type="EMBL" id="DVNC01000021">
    <property type="protein sequence ID" value="HIU53015.1"/>
    <property type="molecule type" value="Genomic_DNA"/>
</dbReference>
<proteinExistence type="inferred from homology"/>
<comment type="caution">
    <text evidence="7">The sequence shown here is derived from an EMBL/GenBank/DDBJ whole genome shotgun (WGS) entry which is preliminary data.</text>
</comment>
<dbReference type="InterPro" id="IPR006145">
    <property type="entry name" value="PsdUridine_synth_RsuA/RluA"/>
</dbReference>
<dbReference type="GO" id="GO:0003723">
    <property type="term" value="F:RNA binding"/>
    <property type="evidence" value="ECO:0007669"/>
    <property type="project" value="UniProtKB-KW"/>
</dbReference>
<keyword evidence="4" id="KW-0694">RNA-binding</keyword>
<dbReference type="CDD" id="cd02869">
    <property type="entry name" value="PseudoU_synth_RluA_like"/>
    <property type="match status" value="1"/>
</dbReference>
<dbReference type="NCBIfam" id="TIGR00005">
    <property type="entry name" value="rluA_subfam"/>
    <property type="match status" value="1"/>
</dbReference>
<dbReference type="InterPro" id="IPR020103">
    <property type="entry name" value="PsdUridine_synth_cat_dom_sf"/>
</dbReference>
<dbReference type="PANTHER" id="PTHR21600:SF87">
    <property type="entry name" value="RNA PSEUDOURIDYLATE SYNTHASE DOMAIN-CONTAINING PROTEIN 1"/>
    <property type="match status" value="1"/>
</dbReference>
<evidence type="ECO:0000313" key="8">
    <source>
        <dbReference type="Proteomes" id="UP000824107"/>
    </source>
</evidence>
<dbReference type="SUPFAM" id="SSF55120">
    <property type="entry name" value="Pseudouridine synthase"/>
    <property type="match status" value="1"/>
</dbReference>
<dbReference type="GO" id="GO:0140098">
    <property type="term" value="F:catalytic activity, acting on RNA"/>
    <property type="evidence" value="ECO:0007669"/>
    <property type="project" value="UniProtKB-ARBA"/>
</dbReference>
<dbReference type="Pfam" id="PF00849">
    <property type="entry name" value="PseudoU_synth_2"/>
    <property type="match status" value="1"/>
</dbReference>
<name>A0A9D1SAK7_9PROT</name>
<comment type="function">
    <text evidence="5">Responsible for synthesis of pseudouridine from uracil.</text>
</comment>
<dbReference type="EC" id="5.4.99.-" evidence="5"/>
<organism evidence="7 8">
    <name type="scientific">Candidatus Scatocola faecipullorum</name>
    <dbReference type="NCBI Taxonomy" id="2840917"/>
    <lineage>
        <taxon>Bacteria</taxon>
        <taxon>Pseudomonadati</taxon>
        <taxon>Pseudomonadota</taxon>
        <taxon>Alphaproteobacteria</taxon>
        <taxon>Rhodospirillales</taxon>
        <taxon>Rhodospirillaceae</taxon>
        <taxon>Rhodospirillaceae incertae sedis</taxon>
        <taxon>Candidatus Scatocola</taxon>
    </lineage>
</organism>
<comment type="similarity">
    <text evidence="1 5">Belongs to the pseudouridine synthase RluA family.</text>
</comment>
<dbReference type="PANTHER" id="PTHR21600">
    <property type="entry name" value="MITOCHONDRIAL RNA PSEUDOURIDINE SYNTHASE"/>
    <property type="match status" value="1"/>
</dbReference>
<keyword evidence="2 5" id="KW-0413">Isomerase</keyword>
<evidence type="ECO:0000256" key="2">
    <source>
        <dbReference type="ARBA" id="ARBA00023235"/>
    </source>
</evidence>
<evidence type="ECO:0000259" key="6">
    <source>
        <dbReference type="Pfam" id="PF00849"/>
    </source>
</evidence>
<dbReference type="CDD" id="cd00165">
    <property type="entry name" value="S4"/>
    <property type="match status" value="1"/>
</dbReference>
<evidence type="ECO:0000256" key="5">
    <source>
        <dbReference type="RuleBase" id="RU362028"/>
    </source>
</evidence>
<evidence type="ECO:0000256" key="3">
    <source>
        <dbReference type="PIRSR" id="PIRSR606225-1"/>
    </source>
</evidence>
<sequence>MPGVEIKKVKAEDDGMRLNRWFMKYYPNLTLGRLQKLLRTKQIKVDGKRAETSLKLAAGSEVRVPPMDEQPETGANRSEISRRDAEFILSLVIYKDDNIIVLNKPSGLAVQGGTNTSRHVDGMLEALRFELNEKPKLVHRIDKDTSGVLVLARNRTWADRLTKAFREHTLPKTYLALVNSCPKNPAGEIKAPLEKCGEKSLVGPDGKPAATVYKTLDEVGSKFALVEASPLTGRTHQIRAHMEYIGCPIVGDDKYFGGEKRQKYASIPDKLYLHAYKIDLSALYNKKTVIKAALPEHFKKALAALGIEFKG</sequence>
<protein>
    <recommendedName>
        <fullName evidence="5">Pseudouridine synthase</fullName>
        <ecNumber evidence="5">5.4.99.-</ecNumber>
    </recommendedName>
</protein>
<dbReference type="InterPro" id="IPR050188">
    <property type="entry name" value="RluA_PseudoU_synthase"/>
</dbReference>
<dbReference type="Gene3D" id="3.30.2350.10">
    <property type="entry name" value="Pseudouridine synthase"/>
    <property type="match status" value="1"/>
</dbReference>
<dbReference type="AlphaFoldDB" id="A0A9D1SAK7"/>
<evidence type="ECO:0000256" key="4">
    <source>
        <dbReference type="PROSITE-ProRule" id="PRU00182"/>
    </source>
</evidence>
<evidence type="ECO:0000313" key="7">
    <source>
        <dbReference type="EMBL" id="HIU53015.1"/>
    </source>
</evidence>
<dbReference type="Proteomes" id="UP000824107">
    <property type="component" value="Unassembled WGS sequence"/>
</dbReference>
<dbReference type="PROSITE" id="PS50889">
    <property type="entry name" value="S4"/>
    <property type="match status" value="1"/>
</dbReference>
<dbReference type="PROSITE" id="PS01129">
    <property type="entry name" value="PSI_RLU"/>
    <property type="match status" value="1"/>
</dbReference>
<dbReference type="Gene3D" id="3.10.290.10">
    <property type="entry name" value="RNA-binding S4 domain"/>
    <property type="match status" value="1"/>
</dbReference>
<reference evidence="7" key="1">
    <citation type="submission" date="2020-10" db="EMBL/GenBank/DDBJ databases">
        <authorList>
            <person name="Gilroy R."/>
        </authorList>
    </citation>
    <scope>NUCLEOTIDE SEQUENCE</scope>
    <source>
        <strain evidence="7">ChiW3-316</strain>
    </source>
</reference>
<feature type="domain" description="Pseudouridine synthase RsuA/RluA-like" evidence="6">
    <location>
        <begin position="98"/>
        <end position="243"/>
    </location>
</feature>
<feature type="active site" evidence="3">
    <location>
        <position position="142"/>
    </location>
</feature>
<dbReference type="InterPro" id="IPR036986">
    <property type="entry name" value="S4_RNA-bd_sf"/>
</dbReference>
<gene>
    <name evidence="7" type="ORF">IAD20_02925</name>
</gene>
<evidence type="ECO:0000256" key="1">
    <source>
        <dbReference type="ARBA" id="ARBA00010876"/>
    </source>
</evidence>
<dbReference type="GO" id="GO:0009982">
    <property type="term" value="F:pseudouridine synthase activity"/>
    <property type="evidence" value="ECO:0007669"/>
    <property type="project" value="InterPro"/>
</dbReference>
<dbReference type="InterPro" id="IPR006224">
    <property type="entry name" value="PsdUridine_synth_RluA-like_CS"/>
</dbReference>
<dbReference type="InterPro" id="IPR006225">
    <property type="entry name" value="PsdUridine_synth_RluC/D"/>
</dbReference>
<accession>A0A9D1SAK7</accession>
<comment type="catalytic activity">
    <reaction evidence="5">
        <text>a uridine in RNA = a pseudouridine in RNA</text>
        <dbReference type="Rhea" id="RHEA:48348"/>
        <dbReference type="Rhea" id="RHEA-COMP:12068"/>
        <dbReference type="Rhea" id="RHEA-COMP:12069"/>
        <dbReference type="ChEBI" id="CHEBI:65314"/>
        <dbReference type="ChEBI" id="CHEBI:65315"/>
    </reaction>
</comment>
<dbReference type="SUPFAM" id="SSF55174">
    <property type="entry name" value="Alpha-L RNA-binding motif"/>
    <property type="match status" value="1"/>
</dbReference>
<reference evidence="7" key="2">
    <citation type="journal article" date="2021" name="PeerJ">
        <title>Extensive microbial diversity within the chicken gut microbiome revealed by metagenomics and culture.</title>
        <authorList>
            <person name="Gilroy R."/>
            <person name="Ravi A."/>
            <person name="Getino M."/>
            <person name="Pursley I."/>
            <person name="Horton D.L."/>
            <person name="Alikhan N.F."/>
            <person name="Baker D."/>
            <person name="Gharbi K."/>
            <person name="Hall N."/>
            <person name="Watson M."/>
            <person name="Adriaenssens E.M."/>
            <person name="Foster-Nyarko E."/>
            <person name="Jarju S."/>
            <person name="Secka A."/>
            <person name="Antonio M."/>
            <person name="Oren A."/>
            <person name="Chaudhuri R.R."/>
            <person name="La Ragione R."/>
            <person name="Hildebrand F."/>
            <person name="Pallen M.J."/>
        </authorList>
    </citation>
    <scope>NUCLEOTIDE SEQUENCE</scope>
    <source>
        <strain evidence="7">ChiW3-316</strain>
    </source>
</reference>
<dbReference type="GO" id="GO:0000455">
    <property type="term" value="P:enzyme-directed rRNA pseudouridine synthesis"/>
    <property type="evidence" value="ECO:0007669"/>
    <property type="project" value="TreeGrafter"/>
</dbReference>